<dbReference type="AlphaFoldDB" id="Q7UK95"/>
<organism evidence="1 2">
    <name type="scientific">Rhodopirellula baltica (strain DSM 10527 / NCIMB 13988 / SH1)</name>
    <dbReference type="NCBI Taxonomy" id="243090"/>
    <lineage>
        <taxon>Bacteria</taxon>
        <taxon>Pseudomonadati</taxon>
        <taxon>Planctomycetota</taxon>
        <taxon>Planctomycetia</taxon>
        <taxon>Pirellulales</taxon>
        <taxon>Pirellulaceae</taxon>
        <taxon>Rhodopirellula</taxon>
    </lineage>
</organism>
<dbReference type="HOGENOM" id="CLU_1968822_0_0_0"/>
<protein>
    <submittedName>
        <fullName evidence="1">Uncharacterized protein</fullName>
    </submittedName>
</protein>
<sequence length="127" mass="14115">MAKMRCPSLNGVLILIRMASVCKTREGGLVVLKRFRGVSCKRSHPNRRFVQPKLKLEICSFAERRQLSLNIEEYLLNDQFHGGQNAMFNVRQNSTVSSFQSRGGSQVSEVFGFAASSQTGCVAPNCT</sequence>
<accession>Q7UK95</accession>
<dbReference type="KEGG" id="rba:RB10772"/>
<gene>
    <name evidence="1" type="ordered locus">RB10772</name>
</gene>
<name>Q7UK95_RHOBA</name>
<dbReference type="EnsemblBacteria" id="CAD76986">
    <property type="protein sequence ID" value="CAD76986"/>
    <property type="gene ID" value="RB10772"/>
</dbReference>
<dbReference type="STRING" id="243090.RB10772"/>
<evidence type="ECO:0000313" key="1">
    <source>
        <dbReference type="EMBL" id="CAD76986.1"/>
    </source>
</evidence>
<dbReference type="InParanoid" id="Q7UK95"/>
<keyword evidence="2" id="KW-1185">Reference proteome</keyword>
<dbReference type="Proteomes" id="UP000001025">
    <property type="component" value="Chromosome"/>
</dbReference>
<evidence type="ECO:0000313" key="2">
    <source>
        <dbReference type="Proteomes" id="UP000001025"/>
    </source>
</evidence>
<dbReference type="EMBL" id="BX294152">
    <property type="protein sequence ID" value="CAD76986.1"/>
    <property type="molecule type" value="Genomic_DNA"/>
</dbReference>
<proteinExistence type="predicted"/>
<reference evidence="1 2" key="1">
    <citation type="journal article" date="2003" name="Proc. Natl. Acad. Sci. U.S.A.">
        <title>Complete genome sequence of the marine planctomycete Pirellula sp. strain 1.</title>
        <authorList>
            <person name="Gloeckner F.O."/>
            <person name="Kube M."/>
            <person name="Bauer M."/>
            <person name="Teeling H."/>
            <person name="Lombardot T."/>
            <person name="Ludwig W."/>
            <person name="Gade D."/>
            <person name="Beck A."/>
            <person name="Borzym K."/>
            <person name="Heitmann K."/>
            <person name="Rabus R."/>
            <person name="Schlesner H."/>
            <person name="Amann R."/>
            <person name="Reinhardt R."/>
        </authorList>
    </citation>
    <scope>NUCLEOTIDE SEQUENCE [LARGE SCALE GENOMIC DNA]</scope>
    <source>
        <strain evidence="2">DSM 10527 / NCIMB 13988 / SH1</strain>
    </source>
</reference>